<feature type="region of interest" description="Disordered" evidence="13">
    <location>
        <begin position="400"/>
        <end position="419"/>
    </location>
</feature>
<evidence type="ECO:0000256" key="11">
    <source>
        <dbReference type="ARBA" id="ARBA00023180"/>
    </source>
</evidence>
<evidence type="ECO:0000313" key="16">
    <source>
        <dbReference type="RefSeq" id="XP_014679391.1"/>
    </source>
</evidence>
<dbReference type="PANTHER" id="PTHR45897">
    <property type="entry name" value="HIGH-AFFINITY CHOLINE TRANSPORTER 1"/>
    <property type="match status" value="1"/>
</dbReference>
<keyword evidence="3" id="KW-0813">Transport</keyword>
<evidence type="ECO:0000256" key="5">
    <source>
        <dbReference type="ARBA" id="ARBA00022847"/>
    </source>
</evidence>
<proteinExistence type="inferred from homology"/>
<feature type="non-terminal residue" evidence="16">
    <location>
        <position position="1"/>
    </location>
</feature>
<keyword evidence="10 14" id="KW-0472">Membrane</keyword>
<keyword evidence="9" id="KW-0406">Ion transport</keyword>
<evidence type="ECO:0000256" key="10">
    <source>
        <dbReference type="ARBA" id="ARBA00023136"/>
    </source>
</evidence>
<evidence type="ECO:0000313" key="15">
    <source>
        <dbReference type="Proteomes" id="UP000695022"/>
    </source>
</evidence>
<feature type="transmembrane region" description="Helical" evidence="14">
    <location>
        <begin position="53"/>
        <end position="73"/>
    </location>
</feature>
<evidence type="ECO:0000256" key="4">
    <source>
        <dbReference type="ARBA" id="ARBA00022692"/>
    </source>
</evidence>
<evidence type="ECO:0000256" key="1">
    <source>
        <dbReference type="ARBA" id="ARBA00004141"/>
    </source>
</evidence>
<keyword evidence="4 14" id="KW-0812">Transmembrane</keyword>
<feature type="transmembrane region" description="Helical" evidence="14">
    <location>
        <begin position="297"/>
        <end position="322"/>
    </location>
</feature>
<evidence type="ECO:0000256" key="14">
    <source>
        <dbReference type="SAM" id="Phobius"/>
    </source>
</evidence>
<dbReference type="Proteomes" id="UP000695022">
    <property type="component" value="Unplaced"/>
</dbReference>
<dbReference type="GeneID" id="106819259"/>
<evidence type="ECO:0000256" key="12">
    <source>
        <dbReference type="ARBA" id="ARBA00023201"/>
    </source>
</evidence>
<dbReference type="InterPro" id="IPR001734">
    <property type="entry name" value="Na/solute_symporter"/>
</dbReference>
<keyword evidence="5" id="KW-0769">Symport</keyword>
<comment type="subcellular location">
    <subcellularLocation>
        <location evidence="1">Membrane</location>
        <topology evidence="1">Multi-pass membrane protein</topology>
    </subcellularLocation>
</comment>
<feature type="transmembrane region" description="Helical" evidence="14">
    <location>
        <begin position="259"/>
        <end position="277"/>
    </location>
</feature>
<keyword evidence="15" id="KW-1185">Reference proteome</keyword>
<gene>
    <name evidence="16" type="primary">LOC106819259</name>
</gene>
<dbReference type="PROSITE" id="PS50283">
    <property type="entry name" value="NA_SOLUT_SYMP_3"/>
    <property type="match status" value="1"/>
</dbReference>
<evidence type="ECO:0000256" key="2">
    <source>
        <dbReference type="ARBA" id="ARBA00006434"/>
    </source>
</evidence>
<comment type="similarity">
    <text evidence="2">Belongs to the sodium:solute symporter (SSF) (TC 2.A.21) family.</text>
</comment>
<organism evidence="15 16">
    <name type="scientific">Priapulus caudatus</name>
    <name type="common">Priapulid worm</name>
    <dbReference type="NCBI Taxonomy" id="37621"/>
    <lineage>
        <taxon>Eukaryota</taxon>
        <taxon>Metazoa</taxon>
        <taxon>Ecdysozoa</taxon>
        <taxon>Scalidophora</taxon>
        <taxon>Priapulida</taxon>
        <taxon>Priapulimorpha</taxon>
        <taxon>Priapulimorphida</taxon>
        <taxon>Priapulidae</taxon>
        <taxon>Priapulus</taxon>
    </lineage>
</organism>
<evidence type="ECO:0000256" key="13">
    <source>
        <dbReference type="SAM" id="MobiDB-lite"/>
    </source>
</evidence>
<feature type="transmembrane region" description="Helical" evidence="14">
    <location>
        <begin position="114"/>
        <end position="130"/>
    </location>
</feature>
<sequence>SHNDHKMALNVVGLIGIIVFYVLILVVGLWASRKAKQTGVTADSEDVMLAGRNIGMIVGVFTMTATWVGGGYINGTAEAVFTSGIVWCQAPFGYALSLVFALGATISVIMDLDVMISIIVSVLSATVLSAKSSRAPVRRRLSYIAAVAALVMQLPPALIGALASSNKFVLLYNWKLTLKASELGPICSFRSESAASEREVLCVMRVAIFGVGAMATVMGITIESIYGLWFLCADLVYVMLFPQLLAVVHMDFTNTYGSLFAYIVGLVLRLGGGEPFLHLRAFIKYPNYDYVNHVQRFPFRTLSMLVTLAATVGMSLTARAVFERGWLLPRWDVFRCVVNIPEDKQQIGDDDVGEMTVMGAVKATRGYDATADDEASILMANGGKTNKALDVGDGNGDVGARMLPPTYESLSGRDGSGGM</sequence>
<feature type="transmembrane region" description="Helical" evidence="14">
    <location>
        <begin position="12"/>
        <end position="32"/>
    </location>
</feature>
<dbReference type="RefSeq" id="XP_014679391.1">
    <property type="nucleotide sequence ID" value="XM_014823905.1"/>
</dbReference>
<evidence type="ECO:0000256" key="9">
    <source>
        <dbReference type="ARBA" id="ARBA00023065"/>
    </source>
</evidence>
<name>A0ABM1F4M0_PRICU</name>
<keyword evidence="6" id="KW-0530">Neurotransmitter biosynthesis</keyword>
<dbReference type="Gene3D" id="1.20.1730.10">
    <property type="entry name" value="Sodium/glucose cotransporter"/>
    <property type="match status" value="2"/>
</dbReference>
<evidence type="ECO:0000256" key="6">
    <source>
        <dbReference type="ARBA" id="ARBA00022979"/>
    </source>
</evidence>
<dbReference type="InterPro" id="IPR052244">
    <property type="entry name" value="Choline_transporter"/>
</dbReference>
<feature type="transmembrane region" description="Helical" evidence="14">
    <location>
        <begin position="228"/>
        <end position="247"/>
    </location>
</feature>
<evidence type="ECO:0000256" key="3">
    <source>
        <dbReference type="ARBA" id="ARBA00022448"/>
    </source>
</evidence>
<accession>A0ABM1F4M0</accession>
<dbReference type="InterPro" id="IPR038377">
    <property type="entry name" value="Na/Glc_symporter_sf"/>
</dbReference>
<keyword evidence="11" id="KW-0325">Glycoprotein</keyword>
<keyword evidence="7 14" id="KW-1133">Transmembrane helix</keyword>
<feature type="transmembrane region" description="Helical" evidence="14">
    <location>
        <begin position="200"/>
        <end position="222"/>
    </location>
</feature>
<reference evidence="16" key="1">
    <citation type="submission" date="2025-08" db="UniProtKB">
        <authorList>
            <consortium name="RefSeq"/>
        </authorList>
    </citation>
    <scope>IDENTIFICATION</scope>
</reference>
<keyword evidence="8" id="KW-0915">Sodium</keyword>
<feature type="transmembrane region" description="Helical" evidence="14">
    <location>
        <begin position="79"/>
        <end position="102"/>
    </location>
</feature>
<evidence type="ECO:0000256" key="7">
    <source>
        <dbReference type="ARBA" id="ARBA00022989"/>
    </source>
</evidence>
<keyword evidence="12" id="KW-0739">Sodium transport</keyword>
<evidence type="ECO:0000256" key="8">
    <source>
        <dbReference type="ARBA" id="ARBA00023053"/>
    </source>
</evidence>
<protein>
    <submittedName>
        <fullName evidence="16">LOW QUALITY PROTEIN: high-affinity choline transporter 1-like</fullName>
    </submittedName>
</protein>
<dbReference type="PANTHER" id="PTHR45897:SF4">
    <property type="entry name" value="HIGH-AFFINITY CHOLINE TRANSPORTER 1"/>
    <property type="match status" value="1"/>
</dbReference>
<feature type="transmembrane region" description="Helical" evidence="14">
    <location>
        <begin position="142"/>
        <end position="163"/>
    </location>
</feature>